<feature type="compositionally biased region" description="Low complexity" evidence="2">
    <location>
        <begin position="371"/>
        <end position="383"/>
    </location>
</feature>
<reference evidence="4 5" key="1">
    <citation type="journal article" date="2019" name="Nat. Plants">
        <title>Genome sequencing of Musa balbisiana reveals subgenome evolution and function divergence in polyploid bananas.</title>
        <authorList>
            <person name="Yao X."/>
        </authorList>
    </citation>
    <scope>NUCLEOTIDE SEQUENCE [LARGE SCALE GENOMIC DNA]</scope>
    <source>
        <strain evidence="5">cv. DH-PKW</strain>
        <tissue evidence="4">Leaves</tissue>
    </source>
</reference>
<feature type="compositionally biased region" description="Polar residues" evidence="2">
    <location>
        <begin position="239"/>
        <end position="257"/>
    </location>
</feature>
<dbReference type="GO" id="GO:0005737">
    <property type="term" value="C:cytoplasm"/>
    <property type="evidence" value="ECO:0007669"/>
    <property type="project" value="TreeGrafter"/>
</dbReference>
<dbReference type="EMBL" id="PYDT01000001">
    <property type="protein sequence ID" value="THU72653.1"/>
    <property type="molecule type" value="Genomic_DNA"/>
</dbReference>
<evidence type="ECO:0000259" key="3">
    <source>
        <dbReference type="PROSITE" id="PS50882"/>
    </source>
</evidence>
<keyword evidence="1" id="KW-0694">RNA-binding</keyword>
<feature type="region of interest" description="Disordered" evidence="2">
    <location>
        <begin position="133"/>
        <end position="257"/>
    </location>
</feature>
<dbReference type="GO" id="GO:0061157">
    <property type="term" value="P:mRNA destabilization"/>
    <property type="evidence" value="ECO:0007669"/>
    <property type="project" value="TreeGrafter"/>
</dbReference>
<dbReference type="GO" id="GO:0003729">
    <property type="term" value="F:mRNA binding"/>
    <property type="evidence" value="ECO:0007669"/>
    <property type="project" value="UniProtKB-UniRule"/>
</dbReference>
<dbReference type="PANTHER" id="PTHR12357">
    <property type="entry name" value="YTH YT521-B HOMOLOGY DOMAIN-CONTAINING"/>
    <property type="match status" value="1"/>
</dbReference>
<feature type="compositionally biased region" description="Polar residues" evidence="2">
    <location>
        <begin position="177"/>
        <end position="186"/>
    </location>
</feature>
<dbReference type="Gene3D" id="3.10.590.10">
    <property type="entry name" value="ph1033 like domains"/>
    <property type="match status" value="1"/>
</dbReference>
<dbReference type="Pfam" id="PF04146">
    <property type="entry name" value="YTH"/>
    <property type="match status" value="1"/>
</dbReference>
<dbReference type="GO" id="GO:1990247">
    <property type="term" value="F:N6-methyladenosine-containing RNA reader activity"/>
    <property type="evidence" value="ECO:0007669"/>
    <property type="project" value="UniProtKB-UniRule"/>
</dbReference>
<proteinExistence type="inferred from homology"/>
<feature type="region of interest" description="Disordered" evidence="2">
    <location>
        <begin position="15"/>
        <end position="62"/>
    </location>
</feature>
<feature type="compositionally biased region" description="Polar residues" evidence="2">
    <location>
        <begin position="39"/>
        <end position="60"/>
    </location>
</feature>
<dbReference type="Proteomes" id="UP000317650">
    <property type="component" value="Chromosome 4"/>
</dbReference>
<comment type="function">
    <text evidence="1">Specifically recognizes and binds N6-methyladenosine (m6A)-containing RNAs, and regulates mRNA stability. M6A is a modification present at internal sites of mRNAs and some non-coding RNAs and plays a role in mRNA stability and processing.</text>
</comment>
<evidence type="ECO:0000256" key="1">
    <source>
        <dbReference type="RuleBase" id="RU369095"/>
    </source>
</evidence>
<dbReference type="STRING" id="52838.A0A4S8KC10"/>
<evidence type="ECO:0000313" key="4">
    <source>
        <dbReference type="EMBL" id="THU72653.1"/>
    </source>
</evidence>
<comment type="caution">
    <text evidence="4">The sequence shown here is derived from an EMBL/GenBank/DDBJ whole genome shotgun (WGS) entry which is preliminary data.</text>
</comment>
<organism evidence="4 5">
    <name type="scientific">Musa balbisiana</name>
    <name type="common">Banana</name>
    <dbReference type="NCBI Taxonomy" id="52838"/>
    <lineage>
        <taxon>Eukaryota</taxon>
        <taxon>Viridiplantae</taxon>
        <taxon>Streptophyta</taxon>
        <taxon>Embryophyta</taxon>
        <taxon>Tracheophyta</taxon>
        <taxon>Spermatophyta</taxon>
        <taxon>Magnoliopsida</taxon>
        <taxon>Liliopsida</taxon>
        <taxon>Zingiberales</taxon>
        <taxon>Musaceae</taxon>
        <taxon>Musa</taxon>
    </lineage>
</organism>
<dbReference type="AlphaFoldDB" id="A0A4S8KC10"/>
<feature type="domain" description="YTH" evidence="3">
    <location>
        <begin position="402"/>
        <end position="540"/>
    </location>
</feature>
<feature type="compositionally biased region" description="Low complexity" evidence="2">
    <location>
        <begin position="138"/>
        <end position="148"/>
    </location>
</feature>
<accession>A0A4S8KC10</accession>
<name>A0A4S8KC10_MUSBA</name>
<dbReference type="PANTHER" id="PTHR12357:SF99">
    <property type="entry name" value="YTH DOMAIN-CONTAINING PROTEIN ECT2-RELATED"/>
    <property type="match status" value="1"/>
</dbReference>
<protein>
    <recommendedName>
        <fullName evidence="1">YTH domain-containing family protein</fullName>
    </recommendedName>
</protein>
<keyword evidence="5" id="KW-1185">Reference proteome</keyword>
<feature type="region of interest" description="Disordered" evidence="2">
    <location>
        <begin position="371"/>
        <end position="392"/>
    </location>
</feature>
<dbReference type="CDD" id="cd21134">
    <property type="entry name" value="YTH"/>
    <property type="match status" value="1"/>
</dbReference>
<dbReference type="PROSITE" id="PS50882">
    <property type="entry name" value="YTH"/>
    <property type="match status" value="1"/>
</dbReference>
<dbReference type="InterPro" id="IPR045168">
    <property type="entry name" value="YTH_prot"/>
</dbReference>
<sequence>MAAVAPAADQASELLQKLSLESPPKTHDAVEATAPLPAQQGSSNRESSNMETPSNRSPTPLVSEFADPNMFYVASGYATPAYFYGGYDGSVNEWDLYQGYAYTPYGTYPFNGSSFPAMAHDGQFYGAQQDQYPVPFFQPNAPTRATQTPRPPTSRGEVSTPVAADEPPVPVDRAERNTNGISNGDVNENDGRGTLRSGHQNPSLALDASYGKGGLLGGLHSTGYQDPRFGPGPDGSRPLYSNEQHRPPTTCSLSAATACDSKTSSGVRAPVPASGLGPVAPPLASRMYPANRSSGGLGYGYGFNGYGCRVGGRGGLTVDSKHRPRGRGNGLFALVGGESQRGIDELNRGPRAGGHFKNQKAVGPTTIAVKSRNVSSSNEHSSVTQDKERYNREDFPDDYADAKFFVIKSYSEDDIHKSIKYNVWASTAYGNKKLDAGYQEAQGKAGGCPVLLFFSVNASGQFVGVAEMVGPVDFNKTVEYWQQDDKWIGCFPVKWHIIKDVPNSILKHITLENNDNKPVTNSRDAQEVMLQQGLRMLKIFKEHTNNMCVWWGGRTSRARVGDEKGGTDGNPMLQSVSVSPDEPGTAAGAGVDEVGNGVANGVAIVS</sequence>
<evidence type="ECO:0000256" key="2">
    <source>
        <dbReference type="SAM" id="MobiDB-lite"/>
    </source>
</evidence>
<evidence type="ECO:0000313" key="5">
    <source>
        <dbReference type="Proteomes" id="UP000317650"/>
    </source>
</evidence>
<dbReference type="InterPro" id="IPR007275">
    <property type="entry name" value="YTH_domain"/>
</dbReference>
<comment type="similarity">
    <text evidence="1">Belongs to the YTHDF family.</text>
</comment>
<gene>
    <name evidence="4" type="ORF">C4D60_Mb04t14470</name>
</gene>